<dbReference type="GO" id="GO:0006457">
    <property type="term" value="P:protein folding"/>
    <property type="evidence" value="ECO:0007669"/>
    <property type="project" value="InterPro"/>
</dbReference>
<dbReference type="CDD" id="cd01920">
    <property type="entry name" value="cyclophilin_EcCYP_like"/>
    <property type="match status" value="1"/>
</dbReference>
<keyword evidence="3 4" id="KW-0413">Isomerase</keyword>
<evidence type="ECO:0000256" key="3">
    <source>
        <dbReference type="ARBA" id="ARBA00023235"/>
    </source>
</evidence>
<evidence type="ECO:0000256" key="2">
    <source>
        <dbReference type="ARBA" id="ARBA00023110"/>
    </source>
</evidence>
<dbReference type="Proteomes" id="UP000246569">
    <property type="component" value="Unassembled WGS sequence"/>
</dbReference>
<comment type="caution">
    <text evidence="6">The sequence shown here is derived from an EMBL/GenBank/DDBJ whole genome shotgun (WGS) entry which is preliminary data.</text>
</comment>
<keyword evidence="2 4" id="KW-0697">Rotamase</keyword>
<dbReference type="SUPFAM" id="SSF50891">
    <property type="entry name" value="Cyclophilin-like"/>
    <property type="match status" value="1"/>
</dbReference>
<dbReference type="EC" id="5.2.1.8" evidence="4"/>
<feature type="signal peptide" evidence="4">
    <location>
        <begin position="1"/>
        <end position="23"/>
    </location>
</feature>
<protein>
    <recommendedName>
        <fullName evidence="4">Peptidyl-prolyl cis-trans isomerase</fullName>
        <shortName evidence="4">PPIase</shortName>
        <ecNumber evidence="4">5.2.1.8</ecNumber>
    </recommendedName>
</protein>
<dbReference type="AlphaFoldDB" id="A0A317MVF9"/>
<dbReference type="InterPro" id="IPR020892">
    <property type="entry name" value="Cyclophilin-type_PPIase_CS"/>
</dbReference>
<evidence type="ECO:0000313" key="6">
    <source>
        <dbReference type="EMBL" id="PWV62237.1"/>
    </source>
</evidence>
<dbReference type="Gene3D" id="2.40.100.10">
    <property type="entry name" value="Cyclophilin-like"/>
    <property type="match status" value="1"/>
</dbReference>
<keyword evidence="7" id="KW-1185">Reference proteome</keyword>
<dbReference type="EMBL" id="QGTJ01000004">
    <property type="protein sequence ID" value="PWV62237.1"/>
    <property type="molecule type" value="Genomic_DNA"/>
</dbReference>
<dbReference type="PROSITE" id="PS50072">
    <property type="entry name" value="CSA_PPIASE_2"/>
    <property type="match status" value="1"/>
</dbReference>
<sequence>MKCHALSAAAGLAALLAAPAVLALTPVTMETSLGTIRLELDEQKAPVTVANFVAYARSGFYEGTVFHRVIKGFMIQGGGFDEQMSRKETGEPIRNEARNGLHNVRGAIAMARTNDPQSATAQFFINTVDNAMLDYPSRDGWGYAVFGRVVSGMDVVERIEAVDTSTVGPYANVPVEPVIIRKVTVSQPQ</sequence>
<comment type="catalytic activity">
    <reaction evidence="4">
        <text>[protein]-peptidylproline (omega=180) = [protein]-peptidylproline (omega=0)</text>
        <dbReference type="Rhea" id="RHEA:16237"/>
        <dbReference type="Rhea" id="RHEA-COMP:10747"/>
        <dbReference type="Rhea" id="RHEA-COMP:10748"/>
        <dbReference type="ChEBI" id="CHEBI:83833"/>
        <dbReference type="ChEBI" id="CHEBI:83834"/>
        <dbReference type="EC" id="5.2.1.8"/>
    </reaction>
</comment>
<evidence type="ECO:0000256" key="4">
    <source>
        <dbReference type="RuleBase" id="RU363019"/>
    </source>
</evidence>
<gene>
    <name evidence="6" type="ORF">C7443_10431</name>
</gene>
<comment type="function">
    <text evidence="4">PPIases accelerate the folding of proteins. It catalyzes the cis-trans isomerization of proline imidic peptide bonds in oligopeptides.</text>
</comment>
<dbReference type="PANTHER" id="PTHR43246">
    <property type="entry name" value="PEPTIDYL-PROLYL CIS-TRANS ISOMERASE CYP38, CHLOROPLASTIC"/>
    <property type="match status" value="1"/>
</dbReference>
<reference evidence="6 7" key="1">
    <citation type="submission" date="2018-05" db="EMBL/GenBank/DDBJ databases">
        <title>Genomic Encyclopedia of Type Strains, Phase IV (KMG-IV): sequencing the most valuable type-strain genomes for metagenomic binning, comparative biology and taxonomic classification.</title>
        <authorList>
            <person name="Goeker M."/>
        </authorList>
    </citation>
    <scope>NUCLEOTIDE SEQUENCE [LARGE SCALE GENOMIC DNA]</scope>
    <source>
        <strain evidence="6 7">DSM 23606</strain>
    </source>
</reference>
<dbReference type="InterPro" id="IPR002130">
    <property type="entry name" value="Cyclophilin-type_PPIase_dom"/>
</dbReference>
<dbReference type="PROSITE" id="PS00170">
    <property type="entry name" value="CSA_PPIASE_1"/>
    <property type="match status" value="1"/>
</dbReference>
<name>A0A317MVF9_9GAMM</name>
<feature type="domain" description="PPIase cyclophilin-type" evidence="5">
    <location>
        <begin position="23"/>
        <end position="185"/>
    </location>
</feature>
<evidence type="ECO:0000256" key="1">
    <source>
        <dbReference type="ARBA" id="ARBA00007365"/>
    </source>
</evidence>
<feature type="chain" id="PRO_5016189255" description="Peptidyl-prolyl cis-trans isomerase" evidence="4">
    <location>
        <begin position="24"/>
        <end position="189"/>
    </location>
</feature>
<dbReference type="InterPro" id="IPR044665">
    <property type="entry name" value="E_coli_cyclophilin_A-like"/>
</dbReference>
<dbReference type="RefSeq" id="WP_246004597.1">
    <property type="nucleotide sequence ID" value="NZ_QGTJ01000004.1"/>
</dbReference>
<comment type="similarity">
    <text evidence="1 4">Belongs to the cyclophilin-type PPIase family.</text>
</comment>
<proteinExistence type="inferred from homology"/>
<dbReference type="Pfam" id="PF00160">
    <property type="entry name" value="Pro_isomerase"/>
    <property type="match status" value="1"/>
</dbReference>
<organism evidence="6 7">
    <name type="scientific">Plasticicumulans acidivorans</name>
    <dbReference type="NCBI Taxonomy" id="886464"/>
    <lineage>
        <taxon>Bacteria</taxon>
        <taxon>Pseudomonadati</taxon>
        <taxon>Pseudomonadota</taxon>
        <taxon>Gammaproteobacteria</taxon>
        <taxon>Candidatus Competibacteraceae</taxon>
        <taxon>Plasticicumulans</taxon>
    </lineage>
</organism>
<dbReference type="GO" id="GO:0003755">
    <property type="term" value="F:peptidyl-prolyl cis-trans isomerase activity"/>
    <property type="evidence" value="ECO:0007669"/>
    <property type="project" value="UniProtKB-UniRule"/>
</dbReference>
<dbReference type="InterPro" id="IPR029000">
    <property type="entry name" value="Cyclophilin-like_dom_sf"/>
</dbReference>
<evidence type="ECO:0000259" key="5">
    <source>
        <dbReference type="PROSITE" id="PS50072"/>
    </source>
</evidence>
<accession>A0A317MVF9</accession>
<dbReference type="PRINTS" id="PR00153">
    <property type="entry name" value="CSAPPISMRASE"/>
</dbReference>
<keyword evidence="4" id="KW-0732">Signal</keyword>
<evidence type="ECO:0000313" key="7">
    <source>
        <dbReference type="Proteomes" id="UP000246569"/>
    </source>
</evidence>